<dbReference type="RefSeq" id="WP_176294010.1">
    <property type="nucleotide sequence ID" value="NZ_CP051177.1"/>
</dbReference>
<organism evidence="2 3">
    <name type="scientific">Planococcus glaciei</name>
    <dbReference type="NCBI Taxonomy" id="459472"/>
    <lineage>
        <taxon>Bacteria</taxon>
        <taxon>Bacillati</taxon>
        <taxon>Bacillota</taxon>
        <taxon>Bacilli</taxon>
        <taxon>Bacillales</taxon>
        <taxon>Caryophanaceae</taxon>
        <taxon>Planococcus</taxon>
    </lineage>
</organism>
<dbReference type="Pfam" id="PF13518">
    <property type="entry name" value="HTH_28"/>
    <property type="match status" value="1"/>
</dbReference>
<name>A0A7H8Q6K1_9BACL</name>
<keyword evidence="3" id="KW-1185">Reference proteome</keyword>
<protein>
    <submittedName>
        <fullName evidence="2">Helix-turn-helix domain-containing protein</fullName>
    </submittedName>
</protein>
<accession>A0A7H8Q6K1</accession>
<gene>
    <name evidence="2" type="ORF">HF394_02540</name>
</gene>
<evidence type="ECO:0000313" key="2">
    <source>
        <dbReference type="EMBL" id="QKX49547.1"/>
    </source>
</evidence>
<dbReference type="InterPro" id="IPR055247">
    <property type="entry name" value="InsJ-like_HTH"/>
</dbReference>
<evidence type="ECO:0000313" key="3">
    <source>
        <dbReference type="Proteomes" id="UP000509222"/>
    </source>
</evidence>
<dbReference type="SUPFAM" id="SSF46689">
    <property type="entry name" value="Homeodomain-like"/>
    <property type="match status" value="1"/>
</dbReference>
<dbReference type="InterPro" id="IPR009057">
    <property type="entry name" value="Homeodomain-like_sf"/>
</dbReference>
<reference evidence="2 3" key="1">
    <citation type="submission" date="2020-04" db="EMBL/GenBank/DDBJ databases">
        <authorList>
            <person name="Pajer P."/>
            <person name="Broz P."/>
        </authorList>
    </citation>
    <scope>NUCLEOTIDE SEQUENCE [LARGE SCALE GENOMIC DNA]</scope>
    <source>
        <strain evidence="3">NRL-ATB46093</strain>
    </source>
</reference>
<evidence type="ECO:0000259" key="1">
    <source>
        <dbReference type="Pfam" id="PF13518"/>
    </source>
</evidence>
<sequence>MARTKAEELATQRFQLIAPLLNEKLDTQELKKLREQICERGGLSERTIRRYVAQFKKEGFEGLKQKPYRSVPRELQDHVVEQAIHLRREVPSRSIASIIQILEWDGVVAKGELKRST</sequence>
<proteinExistence type="predicted"/>
<dbReference type="AlphaFoldDB" id="A0A7H8Q6K1"/>
<dbReference type="EMBL" id="CP051177">
    <property type="protein sequence ID" value="QKX49547.1"/>
    <property type="molecule type" value="Genomic_DNA"/>
</dbReference>
<dbReference type="Proteomes" id="UP000509222">
    <property type="component" value="Chromosome"/>
</dbReference>
<feature type="domain" description="Insertion element IS150 protein InsJ-like helix-turn-helix" evidence="1">
    <location>
        <begin position="35"/>
        <end position="69"/>
    </location>
</feature>
<reference evidence="3" key="2">
    <citation type="submission" date="2020-06" db="EMBL/GenBank/DDBJ databases">
        <title>Isolation of Planomicrobium glaciei.</title>
        <authorList>
            <person name="Malisova L."/>
            <person name="Safrankova R."/>
            <person name="Jakubu V."/>
            <person name="Spanelova P."/>
        </authorList>
    </citation>
    <scope>NUCLEOTIDE SEQUENCE [LARGE SCALE GENOMIC DNA]</scope>
    <source>
        <strain evidence="3">NRL-ATB46093</strain>
    </source>
</reference>